<name>A0ACC2KF69_PERAE</name>
<protein>
    <submittedName>
        <fullName evidence="1">Uncharacterized protein</fullName>
    </submittedName>
</protein>
<dbReference type="EMBL" id="CM056817">
    <property type="protein sequence ID" value="KAJ8619713.1"/>
    <property type="molecule type" value="Genomic_DNA"/>
</dbReference>
<keyword evidence="2" id="KW-1185">Reference proteome</keyword>
<organism evidence="1 2">
    <name type="scientific">Persea americana</name>
    <name type="common">Avocado</name>
    <dbReference type="NCBI Taxonomy" id="3435"/>
    <lineage>
        <taxon>Eukaryota</taxon>
        <taxon>Viridiplantae</taxon>
        <taxon>Streptophyta</taxon>
        <taxon>Embryophyta</taxon>
        <taxon>Tracheophyta</taxon>
        <taxon>Spermatophyta</taxon>
        <taxon>Magnoliopsida</taxon>
        <taxon>Magnoliidae</taxon>
        <taxon>Laurales</taxon>
        <taxon>Lauraceae</taxon>
        <taxon>Persea</taxon>
    </lineage>
</organism>
<reference evidence="1 2" key="1">
    <citation type="journal article" date="2022" name="Hortic Res">
        <title>A haplotype resolved chromosomal level avocado genome allows analysis of novel avocado genes.</title>
        <authorList>
            <person name="Nath O."/>
            <person name="Fletcher S.J."/>
            <person name="Hayward A."/>
            <person name="Shaw L.M."/>
            <person name="Masouleh A.K."/>
            <person name="Furtado A."/>
            <person name="Henry R.J."/>
            <person name="Mitter N."/>
        </authorList>
    </citation>
    <scope>NUCLEOTIDE SEQUENCE [LARGE SCALE GENOMIC DNA]</scope>
    <source>
        <strain evidence="2">cv. Hass</strain>
    </source>
</reference>
<evidence type="ECO:0000313" key="2">
    <source>
        <dbReference type="Proteomes" id="UP001234297"/>
    </source>
</evidence>
<dbReference type="Proteomes" id="UP001234297">
    <property type="component" value="Chromosome 9"/>
</dbReference>
<accession>A0ACC2KF69</accession>
<evidence type="ECO:0000313" key="1">
    <source>
        <dbReference type="EMBL" id="KAJ8619713.1"/>
    </source>
</evidence>
<proteinExistence type="predicted"/>
<gene>
    <name evidence="1" type="ORF">MRB53_028242</name>
</gene>
<sequence length="124" mass="13996">MGHIEHVDFVIMSCRIEESEAEIQVLSSDRRRPQGYGRCRLAGTGVSELQNCNRRSEKEIELIFGGATQISSCILQKLRDGYRGVVTNLRNQRVPTLRRFGQFDGEKRVWGGCRDRGSGVVPIT</sequence>
<comment type="caution">
    <text evidence="1">The sequence shown here is derived from an EMBL/GenBank/DDBJ whole genome shotgun (WGS) entry which is preliminary data.</text>
</comment>